<keyword evidence="3" id="KW-1185">Reference proteome</keyword>
<sequence length="209" mass="23158">MLKEIRNYFITGLVALIPLWATVSIIMAVVNLVEKRFGPVVELAIGQQTHGLLSLGLTFIIILGVGAIARNVIGKKLIDMGEKFLNKIPIVRKIYFTVQQLVSGLFLRNKTAFEDVVLIEFPKEEVYQIGFLTNDNTGEISDKTEQKLVNVFVPTTPNPTSGRLALVPQDEIIDLDMTVEEGLKYVVSAGTVIPEFRGENNGNQDQTIN</sequence>
<protein>
    <submittedName>
        <fullName evidence="2">Membrane protein</fullName>
    </submittedName>
</protein>
<keyword evidence="1" id="KW-0812">Transmembrane</keyword>
<name>A0A938XRD4_9FIRM</name>
<evidence type="ECO:0000313" key="3">
    <source>
        <dbReference type="Proteomes" id="UP000774000"/>
    </source>
</evidence>
<dbReference type="AlphaFoldDB" id="A0A938XRD4"/>
<dbReference type="EMBL" id="JAFBDQ010000004">
    <property type="protein sequence ID" value="MBM7556246.1"/>
    <property type="molecule type" value="Genomic_DNA"/>
</dbReference>
<proteinExistence type="predicted"/>
<dbReference type="PANTHER" id="PTHR31876">
    <property type="entry name" value="COV-LIKE PROTEIN 1"/>
    <property type="match status" value="1"/>
</dbReference>
<dbReference type="InterPro" id="IPR007462">
    <property type="entry name" value="COV1-like"/>
</dbReference>
<feature type="transmembrane region" description="Helical" evidence="1">
    <location>
        <begin position="7"/>
        <end position="32"/>
    </location>
</feature>
<accession>A0A938XRD4</accession>
<evidence type="ECO:0000256" key="1">
    <source>
        <dbReference type="SAM" id="Phobius"/>
    </source>
</evidence>
<dbReference type="PANTHER" id="PTHR31876:SF26">
    <property type="entry name" value="PROTEIN LIKE COV 2"/>
    <property type="match status" value="1"/>
</dbReference>
<comment type="caution">
    <text evidence="2">The sequence shown here is derived from an EMBL/GenBank/DDBJ whole genome shotgun (WGS) entry which is preliminary data.</text>
</comment>
<dbReference type="Proteomes" id="UP000774000">
    <property type="component" value="Unassembled WGS sequence"/>
</dbReference>
<dbReference type="Pfam" id="PF04367">
    <property type="entry name" value="DUF502"/>
    <property type="match status" value="1"/>
</dbReference>
<keyword evidence="1" id="KW-1133">Transmembrane helix</keyword>
<evidence type="ECO:0000313" key="2">
    <source>
        <dbReference type="EMBL" id="MBM7556246.1"/>
    </source>
</evidence>
<gene>
    <name evidence="2" type="ORF">JOC47_001082</name>
</gene>
<organism evidence="2 3">
    <name type="scientific">Halanaerobacter jeridensis</name>
    <dbReference type="NCBI Taxonomy" id="706427"/>
    <lineage>
        <taxon>Bacteria</taxon>
        <taxon>Bacillati</taxon>
        <taxon>Bacillota</taxon>
        <taxon>Clostridia</taxon>
        <taxon>Halanaerobiales</taxon>
        <taxon>Halobacteroidaceae</taxon>
        <taxon>Halanaerobacter</taxon>
    </lineage>
</organism>
<reference evidence="2" key="1">
    <citation type="submission" date="2021-01" db="EMBL/GenBank/DDBJ databases">
        <title>Genomic Encyclopedia of Type Strains, Phase IV (KMG-IV): sequencing the most valuable type-strain genomes for metagenomic binning, comparative biology and taxonomic classification.</title>
        <authorList>
            <person name="Goeker M."/>
        </authorList>
    </citation>
    <scope>NUCLEOTIDE SEQUENCE</scope>
    <source>
        <strain evidence="2">DSM 23230</strain>
    </source>
</reference>
<dbReference type="RefSeq" id="WP_204700977.1">
    <property type="nucleotide sequence ID" value="NZ_JAFBDQ010000004.1"/>
</dbReference>
<keyword evidence="1" id="KW-0472">Membrane</keyword>
<feature type="transmembrane region" description="Helical" evidence="1">
    <location>
        <begin position="52"/>
        <end position="73"/>
    </location>
</feature>